<name>A0A516NLI0_9NOCA</name>
<dbReference type="AlphaFoldDB" id="A0A516NLI0"/>
<dbReference type="GeneID" id="80333624"/>
<dbReference type="RefSeq" id="WP_143981131.1">
    <property type="nucleotide sequence ID" value="NZ_CP041695.1"/>
</dbReference>
<proteinExistence type="predicted"/>
<evidence type="ECO:0000256" key="1">
    <source>
        <dbReference type="SAM" id="MobiDB-lite"/>
    </source>
</evidence>
<feature type="region of interest" description="Disordered" evidence="1">
    <location>
        <begin position="67"/>
        <end position="99"/>
    </location>
</feature>
<evidence type="ECO:0000313" key="3">
    <source>
        <dbReference type="Proteomes" id="UP000317039"/>
    </source>
</evidence>
<dbReference type="EMBL" id="CP041695">
    <property type="protein sequence ID" value="QDP79773.1"/>
    <property type="molecule type" value="Genomic_DNA"/>
</dbReference>
<sequence length="182" mass="20447">MEVMFKRTGQRRYATVVTDAAHGARELDPAPGYHDDVPHDLAHYLVECELGLTGGVFGRAARGGGAFRPVSTGAQDARAARRHSRKQRQREDRLRLTDHDGDNEMNLSERLAGLCLVYWARRHDPTARRPSWAAAEAELDESHRAALERIVDRLDVLAPRWRALRVGDAIGFTWPHPEPTTP</sequence>
<reference evidence="2 3" key="1">
    <citation type="submission" date="2019-07" db="EMBL/GenBank/DDBJ databases">
        <title>Complete Genome Sequence and Methylome Analysis of Nocardia otitidis-caviarum NEB252.</title>
        <authorList>
            <person name="Fomenkov A."/>
            <person name="Anton B.P."/>
            <person name="Vincze T."/>
            <person name="Roberts R.J."/>
        </authorList>
    </citation>
    <scope>NUCLEOTIDE SEQUENCE [LARGE SCALE GENOMIC DNA]</scope>
    <source>
        <strain evidence="2 3">NEB252</strain>
    </source>
</reference>
<accession>A0A516NLI0</accession>
<protein>
    <submittedName>
        <fullName evidence="2">Uncharacterized protein</fullName>
    </submittedName>
</protein>
<organism evidence="2 3">
    <name type="scientific">Nocardia otitidiscaviarum</name>
    <dbReference type="NCBI Taxonomy" id="1823"/>
    <lineage>
        <taxon>Bacteria</taxon>
        <taxon>Bacillati</taxon>
        <taxon>Actinomycetota</taxon>
        <taxon>Actinomycetes</taxon>
        <taxon>Mycobacteriales</taxon>
        <taxon>Nocardiaceae</taxon>
        <taxon>Nocardia</taxon>
    </lineage>
</organism>
<dbReference type="Proteomes" id="UP000317039">
    <property type="component" value="Chromosome"/>
</dbReference>
<evidence type="ECO:0000313" key="2">
    <source>
        <dbReference type="EMBL" id="QDP79773.1"/>
    </source>
</evidence>
<gene>
    <name evidence="2" type="ORF">FOH10_14665</name>
</gene>
<feature type="compositionally biased region" description="Basic and acidic residues" evidence="1">
    <location>
        <begin position="89"/>
        <end position="99"/>
    </location>
</feature>
<dbReference type="KEGG" id="nod:FOH10_14665"/>